<accession>A0A6P2CZS3</accession>
<dbReference type="NCBIfam" id="TIGR03067">
    <property type="entry name" value="Planc_TIGR03067"/>
    <property type="match status" value="1"/>
</dbReference>
<protein>
    <recommendedName>
        <fullName evidence="4">TIGR03067 domain-containing protein</fullName>
    </recommendedName>
</protein>
<name>A0A6P2CZS3_9BACT</name>
<dbReference type="KEGG" id="gms:SOIL9_38580"/>
<dbReference type="EMBL" id="LR593886">
    <property type="protein sequence ID" value="VTR93856.1"/>
    <property type="molecule type" value="Genomic_DNA"/>
</dbReference>
<evidence type="ECO:0000313" key="2">
    <source>
        <dbReference type="EMBL" id="VTR93856.1"/>
    </source>
</evidence>
<evidence type="ECO:0000313" key="3">
    <source>
        <dbReference type="Proteomes" id="UP000464178"/>
    </source>
</evidence>
<dbReference type="InterPro" id="IPR017504">
    <property type="entry name" value="CHP03067_Planctomycetes"/>
</dbReference>
<organism evidence="2 3">
    <name type="scientific">Gemmata massiliana</name>
    <dbReference type="NCBI Taxonomy" id="1210884"/>
    <lineage>
        <taxon>Bacteria</taxon>
        <taxon>Pseudomonadati</taxon>
        <taxon>Planctomycetota</taxon>
        <taxon>Planctomycetia</taxon>
        <taxon>Gemmatales</taxon>
        <taxon>Gemmataceae</taxon>
        <taxon>Gemmata</taxon>
    </lineage>
</organism>
<reference evidence="2 3" key="1">
    <citation type="submission" date="2019-05" db="EMBL/GenBank/DDBJ databases">
        <authorList>
            <consortium name="Science for Life Laboratories"/>
        </authorList>
    </citation>
    <scope>NUCLEOTIDE SEQUENCE [LARGE SCALE GENOMIC DNA]</scope>
    <source>
        <strain evidence="2">Soil9</strain>
    </source>
</reference>
<evidence type="ECO:0000256" key="1">
    <source>
        <dbReference type="SAM" id="SignalP"/>
    </source>
</evidence>
<keyword evidence="1" id="KW-0732">Signal</keyword>
<dbReference type="AlphaFoldDB" id="A0A6P2CZS3"/>
<feature type="signal peptide" evidence="1">
    <location>
        <begin position="1"/>
        <end position="19"/>
    </location>
</feature>
<dbReference type="Proteomes" id="UP000464178">
    <property type="component" value="Chromosome"/>
</dbReference>
<gene>
    <name evidence="2" type="ORF">SOIL9_38580</name>
</gene>
<sequence>MIRVGALMSALAFGAVAWADPPAAAPSSDLDKVQGYWKPLQCDYEGKAMMPTDIMKQVTVVFDKDQYHLYFKDSKLDKDGKPIIFRLALASIQLDPSTTPKSITFEFAEGPLKGKKSHGIYELAGNQLKMCYCTTDKPKPTKFESPANSGHFLETWARQVK</sequence>
<proteinExistence type="predicted"/>
<evidence type="ECO:0008006" key="4">
    <source>
        <dbReference type="Google" id="ProtNLM"/>
    </source>
</evidence>
<feature type="chain" id="PRO_5026750555" description="TIGR03067 domain-containing protein" evidence="1">
    <location>
        <begin position="20"/>
        <end position="161"/>
    </location>
</feature>
<keyword evidence="3" id="KW-1185">Reference proteome</keyword>